<dbReference type="Proteomes" id="UP001162131">
    <property type="component" value="Unassembled WGS sequence"/>
</dbReference>
<evidence type="ECO:0000313" key="2">
    <source>
        <dbReference type="Proteomes" id="UP001162131"/>
    </source>
</evidence>
<dbReference type="EMBL" id="CAJZBQ010000058">
    <property type="protein sequence ID" value="CAG9334549.1"/>
    <property type="molecule type" value="Genomic_DNA"/>
</dbReference>
<name>A0AAU9K964_9CILI</name>
<reference evidence="1" key="1">
    <citation type="submission" date="2021-09" db="EMBL/GenBank/DDBJ databases">
        <authorList>
            <consortium name="AG Swart"/>
            <person name="Singh M."/>
            <person name="Singh A."/>
            <person name="Seah K."/>
            <person name="Emmerich C."/>
        </authorList>
    </citation>
    <scope>NUCLEOTIDE SEQUENCE</scope>
    <source>
        <strain evidence="1">ATCC30299</strain>
    </source>
</reference>
<accession>A0AAU9K964</accession>
<sequence length="232" mass="27664">MTPIRSMTKYLATHLRSFHKRGLKRTSFEKRLLGLFFTNKNKKLKPPKKENLRCKIIRGHKKLIRQFQKSTTPIRNLNKCDLSISQSAELWDVMQNHYFINKNELDDISRTENGPKTDGKTKRGLGRKGIQNSYNLLFCKEYFKSSVVKQSFFYYVQFLFSYLEPELLCEKFDLRCCRYEHDRKCAEKWLLLKKYFTNYMIEDLETTPYVPSQDENYLPILVDLQNTPVEGL</sequence>
<evidence type="ECO:0000313" key="1">
    <source>
        <dbReference type="EMBL" id="CAG9334549.1"/>
    </source>
</evidence>
<protein>
    <submittedName>
        <fullName evidence="1">Uncharacterized protein</fullName>
    </submittedName>
</protein>
<keyword evidence="2" id="KW-1185">Reference proteome</keyword>
<gene>
    <name evidence="1" type="ORF">BSTOLATCC_MIC61161</name>
</gene>
<comment type="caution">
    <text evidence="1">The sequence shown here is derived from an EMBL/GenBank/DDBJ whole genome shotgun (WGS) entry which is preliminary data.</text>
</comment>
<dbReference type="AlphaFoldDB" id="A0AAU9K964"/>
<proteinExistence type="predicted"/>
<organism evidence="1 2">
    <name type="scientific">Blepharisma stoltei</name>
    <dbReference type="NCBI Taxonomy" id="1481888"/>
    <lineage>
        <taxon>Eukaryota</taxon>
        <taxon>Sar</taxon>
        <taxon>Alveolata</taxon>
        <taxon>Ciliophora</taxon>
        <taxon>Postciliodesmatophora</taxon>
        <taxon>Heterotrichea</taxon>
        <taxon>Heterotrichida</taxon>
        <taxon>Blepharismidae</taxon>
        <taxon>Blepharisma</taxon>
    </lineage>
</organism>